<dbReference type="GO" id="GO:0016491">
    <property type="term" value="F:oxidoreductase activity"/>
    <property type="evidence" value="ECO:0007669"/>
    <property type="project" value="InterPro"/>
</dbReference>
<organism evidence="2 3">
    <name type="scientific">Desmophyllum pertusum</name>
    <dbReference type="NCBI Taxonomy" id="174260"/>
    <lineage>
        <taxon>Eukaryota</taxon>
        <taxon>Metazoa</taxon>
        <taxon>Cnidaria</taxon>
        <taxon>Anthozoa</taxon>
        <taxon>Hexacorallia</taxon>
        <taxon>Scleractinia</taxon>
        <taxon>Caryophylliina</taxon>
        <taxon>Caryophylliidae</taxon>
        <taxon>Desmophyllum</taxon>
    </lineage>
</organism>
<dbReference type="SMART" id="SM00829">
    <property type="entry name" value="PKS_ER"/>
    <property type="match status" value="1"/>
</dbReference>
<dbReference type="Gene3D" id="3.40.50.720">
    <property type="entry name" value="NAD(P)-binding Rossmann-like Domain"/>
    <property type="match status" value="1"/>
</dbReference>
<dbReference type="Gene3D" id="3.90.180.10">
    <property type="entry name" value="Medium-chain alcohol dehydrogenases, catalytic domain"/>
    <property type="match status" value="1"/>
</dbReference>
<accession>A0A9W9Z7R7</accession>
<dbReference type="AlphaFoldDB" id="A0A9W9Z7R7"/>
<dbReference type="OrthoDB" id="3509362at2759"/>
<dbReference type="InterPro" id="IPR013149">
    <property type="entry name" value="ADH-like_C"/>
</dbReference>
<evidence type="ECO:0000313" key="3">
    <source>
        <dbReference type="Proteomes" id="UP001163046"/>
    </source>
</evidence>
<evidence type="ECO:0000313" key="2">
    <source>
        <dbReference type="EMBL" id="KAJ7376390.1"/>
    </source>
</evidence>
<proteinExistence type="predicted"/>
<dbReference type="InterPro" id="IPR051397">
    <property type="entry name" value="Zn-ADH-like_protein"/>
</dbReference>
<dbReference type="InterPro" id="IPR020843">
    <property type="entry name" value="ER"/>
</dbReference>
<dbReference type="InterPro" id="IPR013154">
    <property type="entry name" value="ADH-like_N"/>
</dbReference>
<dbReference type="SUPFAM" id="SSF50129">
    <property type="entry name" value="GroES-like"/>
    <property type="match status" value="1"/>
</dbReference>
<keyword evidence="3" id="KW-1185">Reference proteome</keyword>
<name>A0A9W9Z7R7_9CNID</name>
<dbReference type="PANTHER" id="PTHR43677:SF4">
    <property type="entry name" value="QUINONE OXIDOREDUCTASE-LIKE PROTEIN 2"/>
    <property type="match status" value="1"/>
</dbReference>
<dbReference type="InterPro" id="IPR011032">
    <property type="entry name" value="GroES-like_sf"/>
</dbReference>
<dbReference type="Pfam" id="PF08240">
    <property type="entry name" value="ADH_N"/>
    <property type="match status" value="1"/>
</dbReference>
<dbReference type="Pfam" id="PF00107">
    <property type="entry name" value="ADH_zinc_N"/>
    <property type="match status" value="1"/>
</dbReference>
<dbReference type="InterPro" id="IPR036291">
    <property type="entry name" value="NAD(P)-bd_dom_sf"/>
</dbReference>
<dbReference type="SUPFAM" id="SSF51735">
    <property type="entry name" value="NAD(P)-binding Rossmann-fold domains"/>
    <property type="match status" value="1"/>
</dbReference>
<dbReference type="CDD" id="cd08241">
    <property type="entry name" value="QOR1"/>
    <property type="match status" value="1"/>
</dbReference>
<protein>
    <recommendedName>
        <fullName evidence="1">Enoyl reductase (ER) domain-containing protein</fullName>
    </recommendedName>
</protein>
<dbReference type="EMBL" id="MU826400">
    <property type="protein sequence ID" value="KAJ7376390.1"/>
    <property type="molecule type" value="Genomic_DNA"/>
</dbReference>
<reference evidence="2" key="1">
    <citation type="submission" date="2023-01" db="EMBL/GenBank/DDBJ databases">
        <title>Genome assembly of the deep-sea coral Lophelia pertusa.</title>
        <authorList>
            <person name="Herrera S."/>
            <person name="Cordes E."/>
        </authorList>
    </citation>
    <scope>NUCLEOTIDE SEQUENCE</scope>
    <source>
        <strain evidence="2">USNM1676648</strain>
        <tissue evidence="2">Polyp</tissue>
    </source>
</reference>
<dbReference type="Proteomes" id="UP001163046">
    <property type="component" value="Unassembled WGS sequence"/>
</dbReference>
<dbReference type="GO" id="GO:0005739">
    <property type="term" value="C:mitochondrion"/>
    <property type="evidence" value="ECO:0007669"/>
    <property type="project" value="TreeGrafter"/>
</dbReference>
<sequence>MAAFWTVPERLLRPIARAMSARNSEFLGPKSTLGTPRMYRAAVCKELGKPLVVEQVPATEKLKGSQVRVAVHSCGINFADMLMCLGKYQEKPPLPFIPGNEIAGEVIETGEEVKLLSKGDRVFGLAALGGFAEECIVEQSGLWRIPSSVGYNQAAALAVSYGTAYVGLTDKSNTQPGQTVLVTAAAGALGLATVDIAANALGAKVIGAASKDKLDVVRTMGASATIDYNKESIKDKVKELTKGKGANVIMEAVGGQVFTDSLRCIAWGGVIIPVGFASGDIPQIPANILLVKNCSAAGLFWGAHMKHNPVLLKDSVDKSLELLVQGKLKGPHISGEFELDKANDAFKFVMQRKSTGKVLITTR</sequence>
<feature type="domain" description="Enoyl reductase (ER)" evidence="1">
    <location>
        <begin position="45"/>
        <end position="360"/>
    </location>
</feature>
<evidence type="ECO:0000259" key="1">
    <source>
        <dbReference type="SMART" id="SM00829"/>
    </source>
</evidence>
<gene>
    <name evidence="2" type="ORF">OS493_034912</name>
</gene>
<comment type="caution">
    <text evidence="2">The sequence shown here is derived from an EMBL/GenBank/DDBJ whole genome shotgun (WGS) entry which is preliminary data.</text>
</comment>
<dbReference type="PANTHER" id="PTHR43677">
    <property type="entry name" value="SHORT-CHAIN DEHYDROGENASE/REDUCTASE"/>
    <property type="match status" value="1"/>
</dbReference>